<dbReference type="FunFam" id="2.40.30.170:FF:000010">
    <property type="entry name" value="Efflux RND transporter periplasmic adaptor subunit"/>
    <property type="match status" value="1"/>
</dbReference>
<evidence type="ECO:0000259" key="9">
    <source>
        <dbReference type="Pfam" id="PF25967"/>
    </source>
</evidence>
<protein>
    <submittedName>
        <fullName evidence="10">Cation efflux system protein CusB</fullName>
    </submittedName>
    <submittedName>
        <fullName evidence="11">Efflux RND transporter periplasmic adaptor subunit</fullName>
    </submittedName>
</protein>
<dbReference type="RefSeq" id="WP_083482957.1">
    <property type="nucleotide sequence ID" value="NZ_LKAJ02000002.1"/>
</dbReference>
<evidence type="ECO:0000259" key="5">
    <source>
        <dbReference type="Pfam" id="PF19335"/>
    </source>
</evidence>
<dbReference type="GO" id="GO:0060003">
    <property type="term" value="P:copper ion export"/>
    <property type="evidence" value="ECO:0007669"/>
    <property type="project" value="TreeGrafter"/>
</dbReference>
<feature type="domain" description="Multidrug resistance protein MdtA-like C-terminal permuted SH3" evidence="9">
    <location>
        <begin position="327"/>
        <end position="385"/>
    </location>
</feature>
<feature type="domain" description="CusB-like beta-barrel" evidence="8">
    <location>
        <begin position="246"/>
        <end position="320"/>
    </location>
</feature>
<dbReference type="GO" id="GO:0015679">
    <property type="term" value="P:plasma membrane copper ion transport"/>
    <property type="evidence" value="ECO:0007669"/>
    <property type="project" value="TreeGrafter"/>
</dbReference>
<dbReference type="OrthoDB" id="9806939at2"/>
<dbReference type="AlphaFoldDB" id="A0A0Q9YI40"/>
<dbReference type="STRING" id="295108.HT99x_02632"/>
<dbReference type="Gene3D" id="2.40.30.170">
    <property type="match status" value="1"/>
</dbReference>
<dbReference type="InterPro" id="IPR058792">
    <property type="entry name" value="Beta-barrel_RND_2"/>
</dbReference>
<dbReference type="InterPro" id="IPR058790">
    <property type="entry name" value="BSH_CusB"/>
</dbReference>
<dbReference type="Pfam" id="PF25967">
    <property type="entry name" value="RND-MFP_C"/>
    <property type="match status" value="1"/>
</dbReference>
<gene>
    <name evidence="10" type="primary">cusB_1</name>
    <name evidence="11" type="ORF">HT99x_015280</name>
    <name evidence="10" type="ORF">HT99x_02632</name>
</gene>
<dbReference type="Pfam" id="PF19335">
    <property type="entry name" value="HMBD"/>
    <property type="match status" value="1"/>
</dbReference>
<comment type="caution">
    <text evidence="10">The sequence shown here is derived from an EMBL/GenBank/DDBJ whole genome shotgun (WGS) entry which is preliminary data.</text>
</comment>
<evidence type="ECO:0000256" key="1">
    <source>
        <dbReference type="ARBA" id="ARBA00009477"/>
    </source>
</evidence>
<dbReference type="InterPro" id="IPR051909">
    <property type="entry name" value="MFP_Cation_Efflux"/>
</dbReference>
<dbReference type="Gene3D" id="6.10.140.730">
    <property type="match status" value="1"/>
</dbReference>
<dbReference type="InterPro" id="IPR021647">
    <property type="entry name" value="CusF_Ec"/>
</dbReference>
<feature type="domain" description="CusB-like three alpha-helical bundle" evidence="6">
    <location>
        <begin position="162"/>
        <end position="208"/>
    </location>
</feature>
<accession>A0A0Q9YI40</accession>
<reference evidence="11" key="2">
    <citation type="journal article" date="2016" name="Genome Announc.">
        <title>Draft Genome Sequences of Two Novel Amoeba-Resistant Intranuclear Bacteria, 'Candidatus Berkiella cookevillensis' and 'Candidatus Berkiella aquae'.</title>
        <authorList>
            <person name="Mehari Y.T."/>
            <person name="Arivett B.A."/>
            <person name="Farone A.L."/>
            <person name="Gunderson J.H."/>
            <person name="Farone M.B."/>
        </authorList>
    </citation>
    <scope>NUCLEOTIDE SEQUENCE</scope>
    <source>
        <strain evidence="11">HT99</strain>
    </source>
</reference>
<dbReference type="GO" id="GO:0030288">
    <property type="term" value="C:outer membrane-bounded periplasmic space"/>
    <property type="evidence" value="ECO:0007669"/>
    <property type="project" value="TreeGrafter"/>
</dbReference>
<dbReference type="GO" id="GO:0022857">
    <property type="term" value="F:transmembrane transporter activity"/>
    <property type="evidence" value="ECO:0007669"/>
    <property type="project" value="InterPro"/>
</dbReference>
<keyword evidence="2" id="KW-0813">Transport</keyword>
<comment type="similarity">
    <text evidence="1">Belongs to the membrane fusion protein (MFP) (TC 8.A.1) family.</text>
</comment>
<dbReference type="GO" id="GO:0046914">
    <property type="term" value="F:transition metal ion binding"/>
    <property type="evidence" value="ECO:0007669"/>
    <property type="project" value="TreeGrafter"/>
</dbReference>
<dbReference type="InterPro" id="IPR058791">
    <property type="entry name" value="3HB_CusB"/>
</dbReference>
<sequence length="493" mass="55056">MKRGLLAIIITVAVILGVVLGYYLKIDLPLEKVKSNQTSSVKALYWIDPMEPQVHYPGPGKSHMGMELVPVYEEKKEGKQEKDGSIRISPAIVENLGVRTAQVERGTLTRQIETVGYVVPNENNISHIHAYAEGWIRKLVVRAMGEPVKQGQLLVQLYSPILIGAQKEFLLALRGDDKSLIEAAYHKLQSFKISEEQITRIRKSQQAEQLVDMFSPIDGVIAELNVREGMWVAPETEIMSLVDLTSVWIMVQIFEQQAGWVTKGQEAKAKLPAFPSQEWKGKVEYVYPEVDAATRTLKVRFIFDNPHHMLKPNMYANVILLVSPKENVLSIPTEALIRHSKGDRVIVALGEGRFLARSVTTGIETSDRIEIVSGLKEGEQVVTSGQFLIDSEANLKASTQRISSQNENSSISTLSVEGIGIVQSMNVKQHIITLKHEAIAALDMQEMTMDFVVNENISLSTIKVGERIRFIVEKDPMHQFVITKISPIDEASP</sequence>
<dbReference type="SUPFAM" id="SSF111369">
    <property type="entry name" value="HlyD-like secretion proteins"/>
    <property type="match status" value="1"/>
</dbReference>
<proteinExistence type="inferred from homology"/>
<dbReference type="FunFam" id="2.40.420.20:FF:000003">
    <property type="entry name" value="Cation efflux system protein cusB"/>
    <property type="match status" value="1"/>
</dbReference>
<feature type="domain" description="CusB-like barrel-sandwich hybrid" evidence="7">
    <location>
        <begin position="126"/>
        <end position="240"/>
    </location>
</feature>
<dbReference type="Pfam" id="PF25954">
    <property type="entry name" value="Beta-barrel_RND_2"/>
    <property type="match status" value="1"/>
</dbReference>
<dbReference type="EMBL" id="LKAJ01000014">
    <property type="protein sequence ID" value="KRG20240.1"/>
    <property type="molecule type" value="Genomic_DNA"/>
</dbReference>
<evidence type="ECO:0000259" key="7">
    <source>
        <dbReference type="Pfam" id="PF25919"/>
    </source>
</evidence>
<evidence type="ECO:0000313" key="10">
    <source>
        <dbReference type="EMBL" id="KRG20240.1"/>
    </source>
</evidence>
<name>A0A0Q9YI40_9GAMM</name>
<dbReference type="PATRIC" id="fig|1590043.3.peg.2675"/>
<dbReference type="Proteomes" id="UP000051497">
    <property type="component" value="Unassembled WGS sequence"/>
</dbReference>
<dbReference type="InterPro" id="IPR042230">
    <property type="entry name" value="CusF_sf"/>
</dbReference>
<reference evidence="11" key="3">
    <citation type="submission" date="2021-06" db="EMBL/GenBank/DDBJ databases">
        <title>Genomic Description and Analysis of Intracellular Bacteria, Candidatus Berkiella cookevillensis and Candidatus Berkiella aquae.</title>
        <authorList>
            <person name="Kidane D.T."/>
            <person name="Mehari Y.T."/>
            <person name="Rice F.C."/>
            <person name="Arivett B.A."/>
            <person name="Farone A.L."/>
            <person name="Berk S.G."/>
            <person name="Farone M.B."/>
        </authorList>
    </citation>
    <scope>NUCLEOTIDE SEQUENCE</scope>
    <source>
        <strain evidence="11">HT99</strain>
    </source>
</reference>
<evidence type="ECO:0000256" key="3">
    <source>
        <dbReference type="ARBA" id="ARBA00022729"/>
    </source>
</evidence>
<evidence type="ECO:0000259" key="8">
    <source>
        <dbReference type="Pfam" id="PF25954"/>
    </source>
</evidence>
<keyword evidence="4" id="KW-0406">Ion transport</keyword>
<dbReference type="PANTHER" id="PTHR30097:SF15">
    <property type="entry name" value="CATION EFFLUX SYSTEM PROTEIN CUSB"/>
    <property type="match status" value="1"/>
</dbReference>
<evidence type="ECO:0000313" key="12">
    <source>
        <dbReference type="Proteomes" id="UP000051497"/>
    </source>
</evidence>
<dbReference type="Gene3D" id="2.40.50.320">
    <property type="entry name" value="Copper binding periplasmic protein CusF"/>
    <property type="match status" value="1"/>
</dbReference>
<dbReference type="Gene3D" id="2.40.420.20">
    <property type="match status" value="1"/>
</dbReference>
<keyword evidence="3" id="KW-0732">Signal</keyword>
<dbReference type="Pfam" id="PF11604">
    <property type="entry name" value="CusF_Ec"/>
    <property type="match status" value="1"/>
</dbReference>
<evidence type="ECO:0000313" key="11">
    <source>
        <dbReference type="EMBL" id="MCS5712800.1"/>
    </source>
</evidence>
<dbReference type="NCBIfam" id="TIGR01730">
    <property type="entry name" value="RND_mfp"/>
    <property type="match status" value="1"/>
</dbReference>
<evidence type="ECO:0000256" key="4">
    <source>
        <dbReference type="ARBA" id="ARBA00023065"/>
    </source>
</evidence>
<dbReference type="PANTHER" id="PTHR30097">
    <property type="entry name" value="CATION EFFLUX SYSTEM PROTEIN CUSB"/>
    <property type="match status" value="1"/>
</dbReference>
<keyword evidence="12" id="KW-1185">Reference proteome</keyword>
<dbReference type="InterPro" id="IPR045800">
    <property type="entry name" value="HMBD"/>
</dbReference>
<reference evidence="10" key="1">
    <citation type="submission" date="2015-09" db="EMBL/GenBank/DDBJ databases">
        <title>Draft Genome Sequences of Two Novel Amoeba-resistant Intranuclear Bacteria, Candidatus Berkiella cookevillensis and Candidatus Berkiella aquae.</title>
        <authorList>
            <person name="Mehari Y.T."/>
            <person name="Arivett B.A."/>
            <person name="Farone A.L."/>
            <person name="Gunderson J.H."/>
            <person name="Farone M.B."/>
        </authorList>
    </citation>
    <scope>NUCLEOTIDE SEQUENCE [LARGE SCALE GENOMIC DNA]</scope>
    <source>
        <strain evidence="10">HT99</strain>
    </source>
</reference>
<evidence type="ECO:0000259" key="6">
    <source>
        <dbReference type="Pfam" id="PF25869"/>
    </source>
</evidence>
<dbReference type="InterPro" id="IPR006143">
    <property type="entry name" value="RND_pump_MFP"/>
</dbReference>
<organism evidence="10">
    <name type="scientific">Candidatus Berkiella aquae</name>
    <dbReference type="NCBI Taxonomy" id="295108"/>
    <lineage>
        <taxon>Bacteria</taxon>
        <taxon>Pseudomonadati</taxon>
        <taxon>Pseudomonadota</taxon>
        <taxon>Gammaproteobacteria</taxon>
        <taxon>Candidatus Berkiellales</taxon>
        <taxon>Candidatus Berkiellaceae</taxon>
        <taxon>Candidatus Berkiella</taxon>
    </lineage>
</organism>
<dbReference type="Pfam" id="PF25919">
    <property type="entry name" value="BSH_CusB"/>
    <property type="match status" value="1"/>
</dbReference>
<dbReference type="GO" id="GO:0016020">
    <property type="term" value="C:membrane"/>
    <property type="evidence" value="ECO:0007669"/>
    <property type="project" value="InterPro"/>
</dbReference>
<dbReference type="Pfam" id="PF25869">
    <property type="entry name" value="3HB_CusB"/>
    <property type="match status" value="1"/>
</dbReference>
<dbReference type="EMBL" id="LKAJ02000002">
    <property type="protein sequence ID" value="MCS5712800.1"/>
    <property type="molecule type" value="Genomic_DNA"/>
</dbReference>
<dbReference type="InterPro" id="IPR058627">
    <property type="entry name" value="MdtA-like_C"/>
</dbReference>
<evidence type="ECO:0000256" key="2">
    <source>
        <dbReference type="ARBA" id="ARBA00022448"/>
    </source>
</evidence>
<feature type="domain" description="Heavy metal binding" evidence="5">
    <location>
        <begin position="45"/>
        <end position="71"/>
    </location>
</feature>